<dbReference type="EMBL" id="CP019655">
    <property type="protein sequence ID" value="AVF28138.1"/>
    <property type="molecule type" value="Genomic_DNA"/>
</dbReference>
<protein>
    <submittedName>
        <fullName evidence="2">Filamentation induced by cAMP protein Fic</fullName>
    </submittedName>
</protein>
<dbReference type="PROSITE" id="PS51459">
    <property type="entry name" value="FIDO"/>
    <property type="match status" value="1"/>
</dbReference>
<gene>
    <name evidence="2" type="primary">fic</name>
    <name evidence="2" type="ORF">ERICIII_04055</name>
    <name evidence="3" type="ORF">ERICV_04261</name>
</gene>
<dbReference type="RefSeq" id="WP_024093461.1">
    <property type="nucleotide sequence ID" value="NZ_CP019655.1"/>
</dbReference>
<reference evidence="4" key="1">
    <citation type="submission" date="2017-02" db="EMBL/GenBank/DDBJ databases">
        <title>Delineation of Paenibacillus larvae strains originating from foulbrood outbreaks.</title>
        <authorList>
            <person name="Beims H."/>
            <person name="Bunk B."/>
            <person name="Sproeer C."/>
            <person name="Mohr K.I."/>
            <person name="Pradella S."/>
            <person name="Guenther G."/>
            <person name="Rohde M."/>
            <person name="von der Ohe W."/>
            <person name="Steinert M."/>
        </authorList>
    </citation>
    <scope>NUCLEOTIDE SEQUENCE [LARGE SCALE GENOMIC DNA]</scope>
    <source>
        <strain evidence="4">Eric_III</strain>
    </source>
</reference>
<dbReference type="AlphaFoldDB" id="A0A2L1UIB6"/>
<dbReference type="SUPFAM" id="SSF140931">
    <property type="entry name" value="Fic-like"/>
    <property type="match status" value="1"/>
</dbReference>
<reference evidence="2 5" key="2">
    <citation type="journal article" date="2020" name="Int. J. Med. Microbiol.">
        <title>Discovery of Paenibacillus larvae ERIC V: Phenotypic and genomic comparison to genotypes ERIC I-IV reveal different inventories of virulence factors which correlate with epidemiological prevalences of American Foulbrood.</title>
        <authorList>
            <person name="Beims H."/>
            <person name="Bunk B."/>
            <person name="Erler S."/>
            <person name="Mohr K.I."/>
            <person name="Sproer C."/>
            <person name="Pradella S."/>
            <person name="Gunther G."/>
            <person name="Rohde M."/>
            <person name="von der Ohe W."/>
            <person name="Steinert M."/>
        </authorList>
    </citation>
    <scope>NUCLEOTIDE SEQUENCE</scope>
    <source>
        <strain evidence="2">Eric_III</strain>
        <strain evidence="3">Eric_V</strain>
    </source>
</reference>
<evidence type="ECO:0000313" key="5">
    <source>
        <dbReference type="Proteomes" id="UP000464330"/>
    </source>
</evidence>
<evidence type="ECO:0000313" key="4">
    <source>
        <dbReference type="Proteomes" id="UP000239833"/>
    </source>
</evidence>
<organism evidence="2 4">
    <name type="scientific">Paenibacillus larvae subsp. larvae</name>
    <dbReference type="NCBI Taxonomy" id="147375"/>
    <lineage>
        <taxon>Bacteria</taxon>
        <taxon>Bacillati</taxon>
        <taxon>Bacillota</taxon>
        <taxon>Bacilli</taxon>
        <taxon>Bacillales</taxon>
        <taxon>Paenibacillaceae</taxon>
        <taxon>Paenibacillus</taxon>
    </lineage>
</organism>
<dbReference type="EMBL" id="CP019717">
    <property type="protein sequence ID" value="QHZ53316.1"/>
    <property type="molecule type" value="Genomic_DNA"/>
</dbReference>
<proteinExistence type="predicted"/>
<name>A0A2L1UIB6_9BACL</name>
<dbReference type="InterPro" id="IPR040198">
    <property type="entry name" value="Fido_containing"/>
</dbReference>
<evidence type="ECO:0000259" key="1">
    <source>
        <dbReference type="PROSITE" id="PS51459"/>
    </source>
</evidence>
<dbReference type="Gene3D" id="1.10.3290.10">
    <property type="entry name" value="Fido-like domain"/>
    <property type="match status" value="1"/>
</dbReference>
<dbReference type="Pfam" id="PF02661">
    <property type="entry name" value="Fic"/>
    <property type="match status" value="1"/>
</dbReference>
<evidence type="ECO:0000313" key="2">
    <source>
        <dbReference type="EMBL" id="AVF28138.1"/>
    </source>
</evidence>
<dbReference type="PANTHER" id="PTHR13504:SF38">
    <property type="entry name" value="FIDO DOMAIN-CONTAINING PROTEIN"/>
    <property type="match status" value="1"/>
</dbReference>
<accession>A0A8B6WXY0</accession>
<dbReference type="Proteomes" id="UP000464330">
    <property type="component" value="Chromosome"/>
</dbReference>
<dbReference type="InterPro" id="IPR003812">
    <property type="entry name" value="Fido"/>
</dbReference>
<dbReference type="PANTHER" id="PTHR13504">
    <property type="entry name" value="FIDO DOMAIN-CONTAINING PROTEIN DDB_G0283145"/>
    <property type="match status" value="1"/>
</dbReference>
<dbReference type="Proteomes" id="UP000239833">
    <property type="component" value="Chromosome"/>
</dbReference>
<evidence type="ECO:0000313" key="3">
    <source>
        <dbReference type="EMBL" id="QHZ53316.1"/>
    </source>
</evidence>
<feature type="domain" description="Fido" evidence="1">
    <location>
        <begin position="126"/>
        <end position="280"/>
    </location>
</feature>
<accession>A0A6C0QYN8</accession>
<sequence length="368" mass="43478">MVQKTELLYNLMSKEGKIMYFFNEKFKNLSLNLETVSLIGRINYYKGWLEVYEKEFPCILENLHKAIKIQQTQDFLTMHKHLKITGKRLKELFAYNKAPKTAIEDEILCCYDTLTLIHNKFKHISIQPSFILEIHFQLFKYASSDSGTWRKKETVIPDNPQLKLPFFCCHQPVSSVKIPTYMEQLCREYNDLIEEGVIDPLILIAHFIFHFICISPFEYGNERIARLLLYLLLLKSKHSLVKYISLDKLIKKYKTEYFESLKKSSANWDFQEYNITFILHCLLNIIFEAYTLLDADYQMKKNKSDKIKVYIMKQEAPFTKEDIRAVFADVSQSTINKVFECLQKENAIKLLSRGRNAKWIKNTTESIS</sequence>
<accession>A0A2L1UIB6</accession>
<dbReference type="GeneID" id="64220389"/>
<dbReference type="InterPro" id="IPR036597">
    <property type="entry name" value="Fido-like_dom_sf"/>
</dbReference>